<feature type="compositionally biased region" description="Basic and acidic residues" evidence="1">
    <location>
        <begin position="568"/>
        <end position="592"/>
    </location>
</feature>
<dbReference type="Proteomes" id="UP000236928">
    <property type="component" value="Unassembled WGS sequence"/>
</dbReference>
<accession>A0A2P4Z467</accession>
<evidence type="ECO:0000313" key="3">
    <source>
        <dbReference type="Proteomes" id="UP000236928"/>
    </source>
</evidence>
<feature type="compositionally biased region" description="Polar residues" evidence="1">
    <location>
        <begin position="395"/>
        <end position="414"/>
    </location>
</feature>
<gene>
    <name evidence="2" type="ORF">CmeUKMEL1_14050</name>
</gene>
<comment type="caution">
    <text evidence="2">The sequence shown here is derived from an EMBL/GenBank/DDBJ whole genome shotgun (WGS) entry which is preliminary data.</text>
</comment>
<name>A0A2P4Z467_9CRYT</name>
<reference evidence="2 3" key="1">
    <citation type="submission" date="2014-04" db="EMBL/GenBank/DDBJ databases">
        <title>Comparative Genomics of Cryptosporidium Species.</title>
        <authorList>
            <person name="Silva J.C."/>
            <person name="Su Q."/>
            <person name="Chalmers R."/>
            <person name="Chibucos M.C."/>
            <person name="Elwin K."/>
            <person name="Godinez A."/>
            <person name="Guo F."/>
            <person name="Huynh K."/>
            <person name="Orvis J."/>
            <person name="Ott S."/>
            <person name="Sadzewicz L."/>
            <person name="Sengamalay N."/>
            <person name="Shetty A."/>
            <person name="Sun M."/>
            <person name="Tallon L."/>
            <person name="Xiao L."/>
            <person name="Zhang H."/>
            <person name="Fraser C.M."/>
            <person name="Zhu G."/>
            <person name="Kissinger J."/>
            <person name="Widmer G."/>
        </authorList>
    </citation>
    <scope>NUCLEOTIDE SEQUENCE [LARGE SCALE GENOMIC DNA]</scope>
    <source>
        <strain evidence="2 3">UKMEL1</strain>
    </source>
</reference>
<feature type="region of interest" description="Disordered" evidence="1">
    <location>
        <begin position="541"/>
        <end position="631"/>
    </location>
</feature>
<feature type="region of interest" description="Disordered" evidence="1">
    <location>
        <begin position="395"/>
        <end position="438"/>
    </location>
</feature>
<feature type="compositionally biased region" description="Basic and acidic residues" evidence="1">
    <location>
        <begin position="422"/>
        <end position="431"/>
    </location>
</feature>
<dbReference type="EMBL" id="JIBK01000048">
    <property type="protein sequence ID" value="POM84769.1"/>
    <property type="molecule type" value="Genomic_DNA"/>
</dbReference>
<keyword evidence="3" id="KW-1185">Reference proteome</keyword>
<evidence type="ECO:0000313" key="2">
    <source>
        <dbReference type="EMBL" id="POM84769.1"/>
    </source>
</evidence>
<protein>
    <submittedName>
        <fullName evidence="2">Uncharacterized protein</fullName>
    </submittedName>
</protein>
<dbReference type="AlphaFoldDB" id="A0A2P4Z467"/>
<dbReference type="OrthoDB" id="340641at2759"/>
<feature type="compositionally biased region" description="Polar residues" evidence="1">
    <location>
        <begin position="593"/>
        <end position="604"/>
    </location>
</feature>
<evidence type="ECO:0000256" key="1">
    <source>
        <dbReference type="SAM" id="MobiDB-lite"/>
    </source>
</evidence>
<sequence>MQQMNSYMDYQFLRNQNDGFLRDDGNYDNNYYEYEQGEYYDSNNQYYEENEVLNNEINQNFVNEEVSCCPMEMIHRRRHSLSYKPNIKKGVRRTDKSRIPKFRNPWDVYGELQPKRSKDLPLSYDEARFIREIWQDTRAQYEPSDGEIEEEFLFEEEYDDLDAEKRRNMLVKNGANLVRYSRHYELPTISTIIKSSNPEQFRSRSFSPTGARINGTHFAKFNKPRRGSKSQIRGSMRQQYEKGVRDDFYFDKGYQLNRNQFECYDRNPEMQHINNFRDGRSLNQADQIPGEVCESNYRNARNGEINPNEALRESSPNMTPVSSRHRNTVLGVPSEFEHCNDTNNLSVSAGGSRRATSPDLLSPTKSTGRGPPPKIGILEPVETSEGLISPVNQHRTSVLNTPRMGNSTSRSFASSRLGLNKHGNDRSENSPEKFPVVTPSGKQTIVFHMLPDCESNNSKATIFADPDTQNVVTELHIKPGVDINVISTPTGPAIEYEISGGRNAKAHINFSTNTNPDSSISIGDIPKIQTPREFQELNHTYAADSSNPIKGHNHSYIDRSRSQSRRRSSLEENGVKNHFENNEFTKDFDGKRTFNNNDNSLQHSQHPKSHVSHNDNYDLKGETNSSKNNSKILNSTIDEAGRIFSEIERDIQDQARDVVDITRNIPEYLEFDQGNATNIETNTDFQHGESLHNAPRILEKDSSNCEVFQDKQQTNMSKSIESGSIINNGVTKTHPNPFLPIKKVQKRSGFSGCIMNTLTCSKVESNELKTFRALNPVEMVNRSSEFY</sequence>
<organism evidence="2 3">
    <name type="scientific">Cryptosporidium meleagridis</name>
    <dbReference type="NCBI Taxonomy" id="93969"/>
    <lineage>
        <taxon>Eukaryota</taxon>
        <taxon>Sar</taxon>
        <taxon>Alveolata</taxon>
        <taxon>Apicomplexa</taxon>
        <taxon>Conoidasida</taxon>
        <taxon>Coccidia</taxon>
        <taxon>Eucoccidiorida</taxon>
        <taxon>Eimeriorina</taxon>
        <taxon>Cryptosporidiidae</taxon>
        <taxon>Cryptosporidium</taxon>
    </lineage>
</organism>
<feature type="compositionally biased region" description="Basic and acidic residues" evidence="1">
    <location>
        <begin position="612"/>
        <end position="621"/>
    </location>
</feature>
<proteinExistence type="predicted"/>
<dbReference type="VEuPathDB" id="CryptoDB:CmeUKMEL1_14050"/>
<feature type="region of interest" description="Disordered" evidence="1">
    <location>
        <begin position="334"/>
        <end position="376"/>
    </location>
</feature>